<dbReference type="RefSeq" id="WP_185885252.1">
    <property type="nucleotide sequence ID" value="NZ_CP060052.1"/>
</dbReference>
<evidence type="ECO:0000259" key="2">
    <source>
        <dbReference type="Pfam" id="PF07885"/>
    </source>
</evidence>
<proteinExistence type="predicted"/>
<feature type="transmembrane region" description="Helical" evidence="1">
    <location>
        <begin position="12"/>
        <end position="36"/>
    </location>
</feature>
<name>A0A7G6VWX6_9SPHN</name>
<keyword evidence="3" id="KW-0406">Ion transport</keyword>
<feature type="transmembrane region" description="Helical" evidence="1">
    <location>
        <begin position="123"/>
        <end position="147"/>
    </location>
</feature>
<reference evidence="3 4" key="1">
    <citation type="submission" date="2020-08" db="EMBL/GenBank/DDBJ databases">
        <authorList>
            <person name="Liu G."/>
            <person name="Sun C."/>
        </authorList>
    </citation>
    <scope>NUCLEOTIDE SEQUENCE [LARGE SCALE GENOMIC DNA]</scope>
    <source>
        <strain evidence="3 4">OT19</strain>
    </source>
</reference>
<keyword evidence="3" id="KW-0407">Ion channel</keyword>
<evidence type="ECO:0000313" key="3">
    <source>
        <dbReference type="EMBL" id="QNE06241.1"/>
    </source>
</evidence>
<dbReference type="InterPro" id="IPR013099">
    <property type="entry name" value="K_chnl_dom"/>
</dbReference>
<evidence type="ECO:0000313" key="4">
    <source>
        <dbReference type="Proteomes" id="UP000515297"/>
    </source>
</evidence>
<dbReference type="GO" id="GO:0034220">
    <property type="term" value="P:monoatomic ion transmembrane transport"/>
    <property type="evidence" value="ECO:0007669"/>
    <property type="project" value="UniProtKB-KW"/>
</dbReference>
<keyword evidence="3" id="KW-0813">Transport</keyword>
<keyword evidence="1" id="KW-1133">Transmembrane helix</keyword>
<dbReference type="AlphaFoldDB" id="A0A7G6VWX6"/>
<dbReference type="SUPFAM" id="SSF81324">
    <property type="entry name" value="Voltage-gated potassium channels"/>
    <property type="match status" value="1"/>
</dbReference>
<dbReference type="Gene3D" id="1.10.287.70">
    <property type="match status" value="1"/>
</dbReference>
<feature type="transmembrane region" description="Helical" evidence="1">
    <location>
        <begin position="56"/>
        <end position="74"/>
    </location>
</feature>
<dbReference type="Proteomes" id="UP000515297">
    <property type="component" value="Chromosome"/>
</dbReference>
<evidence type="ECO:0000256" key="1">
    <source>
        <dbReference type="SAM" id="Phobius"/>
    </source>
</evidence>
<gene>
    <name evidence="3" type="ORF">H4O24_06430</name>
</gene>
<accession>A0A7G6VWX6</accession>
<keyword evidence="1" id="KW-0472">Membrane</keyword>
<dbReference type="EMBL" id="CP060052">
    <property type="protein sequence ID" value="QNE06241.1"/>
    <property type="molecule type" value="Genomic_DNA"/>
</dbReference>
<keyword evidence="1" id="KW-0812">Transmembrane</keyword>
<feature type="transmembrane region" description="Helical" evidence="1">
    <location>
        <begin position="81"/>
        <end position="103"/>
    </location>
</feature>
<dbReference type="Pfam" id="PF07885">
    <property type="entry name" value="Ion_trans_2"/>
    <property type="match status" value="1"/>
</dbReference>
<sequence>MNDIDGAQYHQLAAELTAASILGASCVVIHGLGLAMITRFIRPSDDPRRVTHLPPVTVHGIAMTIAIVLTLFVIHGLEIWLYAFFYLTVGALPDLSSALYFSTISYSTVGFSDTLILPAWRNVAALESIAGVIMLGWSTAYFVRILGHIDVRPRPPRP</sequence>
<feature type="domain" description="Potassium channel" evidence="2">
    <location>
        <begin position="80"/>
        <end position="146"/>
    </location>
</feature>
<organism evidence="3 4">
    <name type="scientific">Croceicoccus marinus</name>
    <dbReference type="NCBI Taxonomy" id="450378"/>
    <lineage>
        <taxon>Bacteria</taxon>
        <taxon>Pseudomonadati</taxon>
        <taxon>Pseudomonadota</taxon>
        <taxon>Alphaproteobacteria</taxon>
        <taxon>Sphingomonadales</taxon>
        <taxon>Erythrobacteraceae</taxon>
        <taxon>Croceicoccus</taxon>
    </lineage>
</organism>
<protein>
    <submittedName>
        <fullName evidence="3">Two pore domain potassium channel family protein</fullName>
    </submittedName>
</protein>